<protein>
    <submittedName>
        <fullName evidence="7">NINE protein</fullName>
    </submittedName>
</protein>
<evidence type="ECO:0000259" key="6">
    <source>
        <dbReference type="Pfam" id="PF05154"/>
    </source>
</evidence>
<feature type="transmembrane region" description="Helical" evidence="5">
    <location>
        <begin position="24"/>
        <end position="43"/>
    </location>
</feature>
<evidence type="ECO:0000256" key="5">
    <source>
        <dbReference type="SAM" id="Phobius"/>
    </source>
</evidence>
<organism evidence="7 8">
    <name type="scientific">Novosphingobium album</name>
    <name type="common">ex Liu et al. 2023</name>
    <dbReference type="NCBI Taxonomy" id="3031130"/>
    <lineage>
        <taxon>Bacteria</taxon>
        <taxon>Pseudomonadati</taxon>
        <taxon>Pseudomonadota</taxon>
        <taxon>Alphaproteobacteria</taxon>
        <taxon>Sphingomonadales</taxon>
        <taxon>Sphingomonadaceae</taxon>
        <taxon>Novosphingobium</taxon>
    </lineage>
</organism>
<name>A0ABT5WUW2_9SPHN</name>
<dbReference type="RefSeq" id="WP_275229741.1">
    <property type="nucleotide sequence ID" value="NZ_JARESE010000062.1"/>
</dbReference>
<dbReference type="InterPro" id="IPR007829">
    <property type="entry name" value="TM2"/>
</dbReference>
<evidence type="ECO:0000256" key="1">
    <source>
        <dbReference type="ARBA" id="ARBA00004141"/>
    </source>
</evidence>
<gene>
    <name evidence="7" type="ORF">PYV00_18305</name>
</gene>
<keyword evidence="2 5" id="KW-0812">Transmembrane</keyword>
<comment type="caution">
    <text evidence="7">The sequence shown here is derived from an EMBL/GenBank/DDBJ whole genome shotgun (WGS) entry which is preliminary data.</text>
</comment>
<accession>A0ABT5WUW2</accession>
<proteinExistence type="predicted"/>
<keyword evidence="8" id="KW-1185">Reference proteome</keyword>
<evidence type="ECO:0000313" key="7">
    <source>
        <dbReference type="EMBL" id="MDE8653657.1"/>
    </source>
</evidence>
<reference evidence="7 8" key="1">
    <citation type="submission" date="2023-03" db="EMBL/GenBank/DDBJ databases">
        <title>NovoSphingobium album sp. nov. isolated from polycyclic aromatic hydrocarbons- and heavy-metal polluted soil.</title>
        <authorList>
            <person name="Liu Z."/>
            <person name="Wang K."/>
        </authorList>
    </citation>
    <scope>NUCLEOTIDE SEQUENCE [LARGE SCALE GENOMIC DNA]</scope>
    <source>
        <strain evidence="7 8">H3SJ31-1</strain>
    </source>
</reference>
<evidence type="ECO:0000256" key="3">
    <source>
        <dbReference type="ARBA" id="ARBA00022989"/>
    </source>
</evidence>
<feature type="transmembrane region" description="Helical" evidence="5">
    <location>
        <begin position="73"/>
        <end position="93"/>
    </location>
</feature>
<keyword evidence="3 5" id="KW-1133">Transmembrane helix</keyword>
<evidence type="ECO:0000256" key="4">
    <source>
        <dbReference type="ARBA" id="ARBA00023136"/>
    </source>
</evidence>
<evidence type="ECO:0000256" key="2">
    <source>
        <dbReference type="ARBA" id="ARBA00022692"/>
    </source>
</evidence>
<sequence>MTKYHGDIGMVSRPLYRADTSRQMAIELVLLFFLGGLGAHRFYMGRTTSGLILLSLTCFGVIFGAIVGGIKLALLVVGVILVWLVMDFFLILASHR</sequence>
<comment type="subcellular location">
    <subcellularLocation>
        <location evidence="1">Membrane</location>
        <topology evidence="1">Multi-pass membrane protein</topology>
    </subcellularLocation>
</comment>
<dbReference type="EMBL" id="JARESE010000062">
    <property type="protein sequence ID" value="MDE8653657.1"/>
    <property type="molecule type" value="Genomic_DNA"/>
</dbReference>
<feature type="domain" description="TM2" evidence="6">
    <location>
        <begin position="22"/>
        <end position="70"/>
    </location>
</feature>
<keyword evidence="4 5" id="KW-0472">Membrane</keyword>
<dbReference type="Proteomes" id="UP001216253">
    <property type="component" value="Unassembled WGS sequence"/>
</dbReference>
<evidence type="ECO:0000313" key="8">
    <source>
        <dbReference type="Proteomes" id="UP001216253"/>
    </source>
</evidence>
<feature type="transmembrane region" description="Helical" evidence="5">
    <location>
        <begin position="50"/>
        <end position="67"/>
    </location>
</feature>
<dbReference type="Pfam" id="PF05154">
    <property type="entry name" value="TM2"/>
    <property type="match status" value="1"/>
</dbReference>